<feature type="compositionally biased region" description="Basic and acidic residues" evidence="2">
    <location>
        <begin position="433"/>
        <end position="445"/>
    </location>
</feature>
<comment type="similarity">
    <text evidence="1">Belongs to the actin family.</text>
</comment>
<evidence type="ECO:0000256" key="1">
    <source>
        <dbReference type="RuleBase" id="RU000487"/>
    </source>
</evidence>
<dbReference type="OrthoDB" id="337660at2759"/>
<dbReference type="AlphaFoldDB" id="A0A6G1GR24"/>
<dbReference type="InterPro" id="IPR004000">
    <property type="entry name" value="Actin"/>
</dbReference>
<dbReference type="Pfam" id="PF00022">
    <property type="entry name" value="Actin"/>
    <property type="match status" value="1"/>
</dbReference>
<dbReference type="SMART" id="SM00268">
    <property type="entry name" value="ACTIN"/>
    <property type="match status" value="1"/>
</dbReference>
<organism evidence="3 4">
    <name type="scientific">Aulographum hederae CBS 113979</name>
    <dbReference type="NCBI Taxonomy" id="1176131"/>
    <lineage>
        <taxon>Eukaryota</taxon>
        <taxon>Fungi</taxon>
        <taxon>Dikarya</taxon>
        <taxon>Ascomycota</taxon>
        <taxon>Pezizomycotina</taxon>
        <taxon>Dothideomycetes</taxon>
        <taxon>Pleosporomycetidae</taxon>
        <taxon>Aulographales</taxon>
        <taxon>Aulographaceae</taxon>
    </lineage>
</organism>
<dbReference type="Gene3D" id="3.30.420.40">
    <property type="match status" value="2"/>
</dbReference>
<dbReference type="InterPro" id="IPR043129">
    <property type="entry name" value="ATPase_NBD"/>
</dbReference>
<keyword evidence="4" id="KW-1185">Reference proteome</keyword>
<dbReference type="Proteomes" id="UP000800041">
    <property type="component" value="Unassembled WGS sequence"/>
</dbReference>
<dbReference type="PANTHER" id="PTHR11937">
    <property type="entry name" value="ACTIN"/>
    <property type="match status" value="1"/>
</dbReference>
<dbReference type="SUPFAM" id="SSF53067">
    <property type="entry name" value="Actin-like ATPase domain"/>
    <property type="match status" value="2"/>
</dbReference>
<accession>A0A6G1GR24</accession>
<evidence type="ECO:0000313" key="4">
    <source>
        <dbReference type="Proteomes" id="UP000800041"/>
    </source>
</evidence>
<feature type="compositionally biased region" description="Polar residues" evidence="2">
    <location>
        <begin position="38"/>
        <end position="50"/>
    </location>
</feature>
<evidence type="ECO:0000256" key="2">
    <source>
        <dbReference type="SAM" id="MobiDB-lite"/>
    </source>
</evidence>
<feature type="region of interest" description="Disordered" evidence="2">
    <location>
        <begin position="433"/>
        <end position="462"/>
    </location>
</feature>
<name>A0A6G1GR24_9PEZI</name>
<reference evidence="3" key="1">
    <citation type="journal article" date="2020" name="Stud. Mycol.">
        <title>101 Dothideomycetes genomes: a test case for predicting lifestyles and emergence of pathogens.</title>
        <authorList>
            <person name="Haridas S."/>
            <person name="Albert R."/>
            <person name="Binder M."/>
            <person name="Bloem J."/>
            <person name="Labutti K."/>
            <person name="Salamov A."/>
            <person name="Andreopoulos B."/>
            <person name="Baker S."/>
            <person name="Barry K."/>
            <person name="Bills G."/>
            <person name="Bluhm B."/>
            <person name="Cannon C."/>
            <person name="Castanera R."/>
            <person name="Culley D."/>
            <person name="Daum C."/>
            <person name="Ezra D."/>
            <person name="Gonzalez J."/>
            <person name="Henrissat B."/>
            <person name="Kuo A."/>
            <person name="Liang C."/>
            <person name="Lipzen A."/>
            <person name="Lutzoni F."/>
            <person name="Magnuson J."/>
            <person name="Mondo S."/>
            <person name="Nolan M."/>
            <person name="Ohm R."/>
            <person name="Pangilinan J."/>
            <person name="Park H.-J."/>
            <person name="Ramirez L."/>
            <person name="Alfaro M."/>
            <person name="Sun H."/>
            <person name="Tritt A."/>
            <person name="Yoshinaga Y."/>
            <person name="Zwiers L.-H."/>
            <person name="Turgeon B."/>
            <person name="Goodwin S."/>
            <person name="Spatafora J."/>
            <person name="Crous P."/>
            <person name="Grigoriev I."/>
        </authorList>
    </citation>
    <scope>NUCLEOTIDE SEQUENCE</scope>
    <source>
        <strain evidence="3">CBS 113979</strain>
    </source>
</reference>
<sequence>MASTPDYFNRKISVGRTRPPPSQLQISGAAASPRTPLFTRSTSSQLYNSPSATYRTDEEFIVLEVGTRFLRAGLAAESSPRCVLNFGPDQQRRVGDYRQWMPGHENKRRKRKRGESWGQNHELWRMDIRDQDTALVEDKLDRALREADQKYLLTDNRPKRITLVVDSLLPRPLLSILLSNCFHAFAAHTITLLPTSIASTVSSGLRSALVVDIGWAETSVTAVYEYKEIAQKRSTRAAKWLGEETATLLAVESAKASGKEKADSTDEPSVEETEEFVTRLCWCQDYATAHTAPDESKEIAEEDFEDISVSVPLPGASQTLSIPFSSLSKPVESTFFPQPLITPSRDPPASADDDELPLPLLLYKTLLSLPVEVRSTLLLRIILTGGGSHVPGLSSRLLSELHALIQNREWDIVRNWGSAAEVMAQKAAQARERKAAAEKNAERDAAAGSTGRSAEAESGGMTMPPTIVELERQLERPGSKSRPVTPGTLRAVESMGPWVGGSIFANLKIKGVVEVDRERFLSQGLASAGKEAGFAGHAGAEKVPLAGTRASLGGKMEGKTVWTLGIWGE</sequence>
<proteinExistence type="inferred from homology"/>
<dbReference type="EMBL" id="ML977176">
    <property type="protein sequence ID" value="KAF1983250.1"/>
    <property type="molecule type" value="Genomic_DNA"/>
</dbReference>
<feature type="region of interest" description="Disordered" evidence="2">
    <location>
        <begin position="1"/>
        <end position="50"/>
    </location>
</feature>
<dbReference type="Gene3D" id="3.90.640.10">
    <property type="entry name" value="Actin, Chain A, domain 4"/>
    <property type="match status" value="1"/>
</dbReference>
<protein>
    <submittedName>
        <fullName evidence="3">Actin-like ATPase domain-containing protein</fullName>
    </submittedName>
</protein>
<evidence type="ECO:0000313" key="3">
    <source>
        <dbReference type="EMBL" id="KAF1983250.1"/>
    </source>
</evidence>
<gene>
    <name evidence="3" type="ORF">K402DRAFT_396735</name>
</gene>